<comment type="caution">
    <text evidence="12">The sequence shown here is derived from an EMBL/GenBank/DDBJ whole genome shotgun (WGS) entry which is preliminary data.</text>
</comment>
<dbReference type="CDD" id="cd03244">
    <property type="entry name" value="ABCC_MRP_domain2"/>
    <property type="match status" value="1"/>
</dbReference>
<evidence type="ECO:0000256" key="5">
    <source>
        <dbReference type="ARBA" id="ARBA00022741"/>
    </source>
</evidence>
<keyword evidence="5" id="KW-0547">Nucleotide-binding</keyword>
<feature type="transmembrane region" description="Helical" evidence="9">
    <location>
        <begin position="58"/>
        <end position="76"/>
    </location>
</feature>
<dbReference type="InterPro" id="IPR003593">
    <property type="entry name" value="AAA+_ATPase"/>
</dbReference>
<dbReference type="EMBL" id="JRHA01000009">
    <property type="protein sequence ID" value="PQK17943.1"/>
    <property type="molecule type" value="Genomic_DNA"/>
</dbReference>
<feature type="domain" description="ABC transmembrane type-1" evidence="11">
    <location>
        <begin position="356"/>
        <end position="521"/>
    </location>
</feature>
<dbReference type="GO" id="GO:0140359">
    <property type="term" value="F:ABC-type transporter activity"/>
    <property type="evidence" value="ECO:0007669"/>
    <property type="project" value="InterPro"/>
</dbReference>
<evidence type="ECO:0008006" key="14">
    <source>
        <dbReference type="Google" id="ProtNLM"/>
    </source>
</evidence>
<dbReference type="PROSITE" id="PS00211">
    <property type="entry name" value="ABC_TRANSPORTER_1"/>
    <property type="match status" value="1"/>
</dbReference>
<feature type="transmembrane region" description="Helical" evidence="9">
    <location>
        <begin position="273"/>
        <end position="296"/>
    </location>
</feature>
<feature type="transmembrane region" description="Helical" evidence="9">
    <location>
        <begin position="991"/>
        <end position="1009"/>
    </location>
</feature>
<dbReference type="Pfam" id="PF00005">
    <property type="entry name" value="ABC_tran"/>
    <property type="match status" value="2"/>
</dbReference>
<dbReference type="Proteomes" id="UP000237441">
    <property type="component" value="Unassembled WGS sequence"/>
</dbReference>
<dbReference type="InterPro" id="IPR011527">
    <property type="entry name" value="ABC1_TM_dom"/>
</dbReference>
<feature type="transmembrane region" description="Helical" evidence="9">
    <location>
        <begin position="897"/>
        <end position="917"/>
    </location>
</feature>
<feature type="transmembrane region" description="Helical" evidence="9">
    <location>
        <begin position="349"/>
        <end position="375"/>
    </location>
</feature>
<keyword evidence="6" id="KW-0067">ATP-binding</keyword>
<dbReference type="SUPFAM" id="SSF90123">
    <property type="entry name" value="ABC transporter transmembrane region"/>
    <property type="match status" value="2"/>
</dbReference>
<dbReference type="Gene3D" id="1.20.1560.10">
    <property type="entry name" value="ABC transporter type 1, transmembrane domain"/>
    <property type="match status" value="2"/>
</dbReference>
<dbReference type="SMART" id="SM00382">
    <property type="entry name" value="AAA"/>
    <property type="match status" value="2"/>
</dbReference>
<feature type="transmembrane region" description="Helical" evidence="9">
    <location>
        <begin position="381"/>
        <end position="399"/>
    </location>
</feature>
<dbReference type="GO" id="GO:0016887">
    <property type="term" value="F:ATP hydrolysis activity"/>
    <property type="evidence" value="ECO:0007669"/>
    <property type="project" value="InterPro"/>
</dbReference>
<comment type="subcellular location">
    <subcellularLocation>
        <location evidence="1">Membrane</location>
        <topology evidence="1">Multi-pass membrane protein</topology>
    </subcellularLocation>
</comment>
<evidence type="ECO:0000256" key="3">
    <source>
        <dbReference type="ARBA" id="ARBA00022448"/>
    </source>
</evidence>
<keyword evidence="3" id="KW-0813">Transport</keyword>
<proteinExistence type="inferred from homology"/>
<feature type="domain" description="ABC transporter" evidence="10">
    <location>
        <begin position="551"/>
        <end position="796"/>
    </location>
</feature>
<dbReference type="InterPro" id="IPR036640">
    <property type="entry name" value="ABC1_TM_sf"/>
</dbReference>
<feature type="domain" description="ABC transporter" evidence="10">
    <location>
        <begin position="1169"/>
        <end position="1410"/>
    </location>
</feature>
<evidence type="ECO:0000313" key="13">
    <source>
        <dbReference type="Proteomes" id="UP000237441"/>
    </source>
</evidence>
<dbReference type="GO" id="GO:0016020">
    <property type="term" value="C:membrane"/>
    <property type="evidence" value="ECO:0007669"/>
    <property type="project" value="UniProtKB-SubCell"/>
</dbReference>
<feature type="transmembrane region" description="Helical" evidence="9">
    <location>
        <begin position="966"/>
        <end position="985"/>
    </location>
</feature>
<dbReference type="PROSITE" id="PS50893">
    <property type="entry name" value="ABC_TRANSPORTER_2"/>
    <property type="match status" value="2"/>
</dbReference>
<dbReference type="PANTHER" id="PTHR24223:SF456">
    <property type="entry name" value="MULTIDRUG RESISTANCE-ASSOCIATED PROTEIN LETHAL(2)03659"/>
    <property type="match status" value="1"/>
</dbReference>
<comment type="similarity">
    <text evidence="2">Belongs to the ABC transporter superfamily. ABCC family. Conjugate transporter (TC 3.A.1.208) subfamily.</text>
</comment>
<dbReference type="InterPro" id="IPR027417">
    <property type="entry name" value="P-loop_NTPase"/>
</dbReference>
<evidence type="ECO:0000256" key="4">
    <source>
        <dbReference type="ARBA" id="ARBA00022692"/>
    </source>
</evidence>
<evidence type="ECO:0000256" key="2">
    <source>
        <dbReference type="ARBA" id="ARBA00009726"/>
    </source>
</evidence>
<organism evidence="12 13">
    <name type="scientific">Beauveria bassiana</name>
    <name type="common">White muscardine disease fungus</name>
    <name type="synonym">Tritirachium shiotae</name>
    <dbReference type="NCBI Taxonomy" id="176275"/>
    <lineage>
        <taxon>Eukaryota</taxon>
        <taxon>Fungi</taxon>
        <taxon>Dikarya</taxon>
        <taxon>Ascomycota</taxon>
        <taxon>Pezizomycotina</taxon>
        <taxon>Sordariomycetes</taxon>
        <taxon>Hypocreomycetidae</taxon>
        <taxon>Hypocreales</taxon>
        <taxon>Cordycipitaceae</taxon>
        <taxon>Beauveria</taxon>
    </lineage>
</organism>
<feature type="transmembrane region" description="Helical" evidence="9">
    <location>
        <begin position="27"/>
        <end position="46"/>
    </location>
</feature>
<protein>
    <recommendedName>
        <fullName evidence="14">ABC transporter</fullName>
    </recommendedName>
</protein>
<feature type="domain" description="ABC transmembrane type-1" evidence="11">
    <location>
        <begin position="853"/>
        <end position="1135"/>
    </location>
</feature>
<evidence type="ECO:0000259" key="11">
    <source>
        <dbReference type="PROSITE" id="PS50929"/>
    </source>
</evidence>
<evidence type="ECO:0000256" key="9">
    <source>
        <dbReference type="SAM" id="Phobius"/>
    </source>
</evidence>
<name>A0A2S7YPE3_BEABA</name>
<feature type="transmembrane region" description="Helical" evidence="9">
    <location>
        <begin position="229"/>
        <end position="253"/>
    </location>
</feature>
<reference evidence="12 13" key="1">
    <citation type="submission" date="2016-07" db="EMBL/GenBank/DDBJ databases">
        <title>Comparative genomics of the entomopathogenic fungus Beauveria bassiana.</title>
        <authorList>
            <person name="Valero Jimenez C.A."/>
            <person name="Zwaan B.J."/>
            <person name="Van Kan J.A."/>
            <person name="Takken W."/>
            <person name="Debets A.J."/>
            <person name="Schoustra S.E."/>
            <person name="Koenraadt C.J."/>
        </authorList>
    </citation>
    <scope>NUCLEOTIDE SEQUENCE [LARGE SCALE GENOMIC DNA]</scope>
    <source>
        <strain evidence="12 13">ARSEF 8028</strain>
    </source>
</reference>
<dbReference type="PROSITE" id="PS50929">
    <property type="entry name" value="ABC_TM1F"/>
    <property type="match status" value="2"/>
</dbReference>
<dbReference type="FunFam" id="3.40.50.300:FF:001354">
    <property type="entry name" value="ATP-binding cassette (ABC) transporter, putative"/>
    <property type="match status" value="1"/>
</dbReference>
<dbReference type="InterPro" id="IPR017871">
    <property type="entry name" value="ABC_transporter-like_CS"/>
</dbReference>
<sequence length="1424" mass="157087">MNEAASGSLGWPSAMRVLPPWADMESIVLAMMATHGILSIIILPLYLHGLPKASRGRLILTASAAIGLWAAVTGAVDLAASWGRILPWVIVASHAIKVYYEAKTADSYPSVMDAAASTVLLLGLEVIRCSQEPEWSDLAVPSAVCCISFDSKRKWRLTVDRQNTAPLFEVLAFLWPRTVLKLDTLRREDFEALPVLPTRLQTEKLTESHRRFARGLDSHKLGFVLIREYLGALTLQWFLAILNALALLGPKLVTYRLLQHLSGEREAGNRDSLFLALLLGGSKFLPVLLIAWIRWIGTSMIDIPMQSTLSALTYQKILSLPATAVSAEDKQAQRKETWLQMDGLSIRACYWFSTCHVVVGLLTQLIATTAVLVALVGWKSVAVAVAAVLLISPVTASMVERWTALLIKNWKSGRERSAVLHKALLAIRQIKLSAAEPFWKQKIYNIRDQEVQGYNDIAWLRFWMVMVENIGPDILSGVPIYVYAWQGHALTASVAFTFISLFKELQSNLVDIPGRFSPIRTGWATAGELDAFLRKEEIREPQFVSSNALSLRDAAVTWYSELSEKATFKLQNLEAEFPTGELSIITGKTGCGKSLLLSALAGEAKILSGDICRPQSPKIKHNEGNLALHWIKPGTFAFVSQTPWMDNATIQDNILFGLPMVEERYVRALYCCALDKDLLGFEDGDMTVISIKGVSISGGQRSRIALARALYSQASFLLMDDVLSAVDVEVREWIVEKALCGSLARGRTRVLVTHYEEQLRSKISYRLLIRDQTATSELVSSGTSSSTEQGSNEYAPPNDGFDYSLYCRQNRCPSEKGTAMPVQPTQPDTAGESFHIAPYVMYFNASGGRASWLLVLVTLIVCEWSRMSAFSWLEEWVSESEAPPGSTRPYSLSPGQAYMLMSALTTLTVSMRGFIMFKLHRTASKKLFHQITEHIFGAPLQWLESASHGEILQRCDRDMRNVDEDLTYAIGPLFALISQLITFMWTSTSLSFYSTPLMIALFYFFFNFGKDLIPATKYLAAIESTASSVFLQHCSSLYAPDGVSTLRAYEMKDHFIQRANRLLDKRASASWYQSLHGVVTDFQIGSLGAAHVALACYFIAVSGAGAGTVGTTLAFAVQLSETLSSCLRHISAMYLGLMSAERLVQYGSIEQEPSDGSDVGDSWPEEGQVQVSNYKAGYGPGLPDTLRDVTFTVKPGERVGVVGRTGAGKSTLALSFARLIEKRGGTIRVDSVDISRIKLQVLRKQILIIPQDPYLFGGTLRAIIDPDNAHSDEELVACLQRFRFSPTTANAETKSGAGALDLSFMVSDGGANLSQGQRQILCLIQATLSRRKVVIMDEATSAVDMETDSAIQAVIREGLLDTTVMVIAHRLATVAHLDKVLVMEDGKVVEFGKPAELYQQDGQFRALVNRSIDKEELVKAFTLQ</sequence>
<dbReference type="InterPro" id="IPR050173">
    <property type="entry name" value="ABC_transporter_C-like"/>
</dbReference>
<keyword evidence="4 9" id="KW-0812">Transmembrane</keyword>
<evidence type="ECO:0000256" key="1">
    <source>
        <dbReference type="ARBA" id="ARBA00004141"/>
    </source>
</evidence>
<evidence type="ECO:0000313" key="12">
    <source>
        <dbReference type="EMBL" id="PQK17943.1"/>
    </source>
</evidence>
<dbReference type="PANTHER" id="PTHR24223">
    <property type="entry name" value="ATP-BINDING CASSETTE SUB-FAMILY C"/>
    <property type="match status" value="1"/>
</dbReference>
<evidence type="ECO:0000259" key="10">
    <source>
        <dbReference type="PROSITE" id="PS50893"/>
    </source>
</evidence>
<dbReference type="OrthoDB" id="6500128at2759"/>
<dbReference type="Pfam" id="PF00664">
    <property type="entry name" value="ABC_membrane"/>
    <property type="match status" value="2"/>
</dbReference>
<gene>
    <name evidence="12" type="ORF">BB8028_0009g01410</name>
</gene>
<evidence type="ECO:0000256" key="7">
    <source>
        <dbReference type="ARBA" id="ARBA00022989"/>
    </source>
</evidence>
<evidence type="ECO:0000256" key="6">
    <source>
        <dbReference type="ARBA" id="ARBA00022840"/>
    </source>
</evidence>
<dbReference type="GO" id="GO:0005524">
    <property type="term" value="F:ATP binding"/>
    <property type="evidence" value="ECO:0007669"/>
    <property type="project" value="UniProtKB-KW"/>
</dbReference>
<keyword evidence="8 9" id="KW-0472">Membrane</keyword>
<dbReference type="SUPFAM" id="SSF52540">
    <property type="entry name" value="P-loop containing nucleoside triphosphate hydrolases"/>
    <property type="match status" value="2"/>
</dbReference>
<dbReference type="Gene3D" id="3.40.50.300">
    <property type="entry name" value="P-loop containing nucleotide triphosphate hydrolases"/>
    <property type="match status" value="2"/>
</dbReference>
<dbReference type="InterPro" id="IPR003439">
    <property type="entry name" value="ABC_transporter-like_ATP-bd"/>
</dbReference>
<accession>A0A2S7YPE3</accession>
<evidence type="ECO:0000256" key="8">
    <source>
        <dbReference type="ARBA" id="ARBA00023136"/>
    </source>
</evidence>
<keyword evidence="7 9" id="KW-1133">Transmembrane helix</keyword>
<dbReference type="CDD" id="cd03250">
    <property type="entry name" value="ABCC_MRP_domain1"/>
    <property type="match status" value="1"/>
</dbReference>